<protein>
    <recommendedName>
        <fullName evidence="4">Tyr recombinase domain-containing protein</fullName>
    </recommendedName>
</protein>
<dbReference type="InterPro" id="IPR002104">
    <property type="entry name" value="Integrase_catalytic"/>
</dbReference>
<dbReference type="GO" id="GO:0006310">
    <property type="term" value="P:DNA recombination"/>
    <property type="evidence" value="ECO:0007669"/>
    <property type="project" value="UniProtKB-KW"/>
</dbReference>
<name>A0A3M8DWJ5_9BACL</name>
<dbReference type="Proteomes" id="UP000271031">
    <property type="component" value="Unassembled WGS sequence"/>
</dbReference>
<reference evidence="5 6" key="1">
    <citation type="submission" date="2018-10" db="EMBL/GenBank/DDBJ databases">
        <title>Phylogenomics of Brevibacillus.</title>
        <authorList>
            <person name="Dunlap C."/>
        </authorList>
    </citation>
    <scope>NUCLEOTIDE SEQUENCE [LARGE SCALE GENOMIC DNA]</scope>
    <source>
        <strain evidence="5 6">JCM 15716</strain>
    </source>
</reference>
<dbReference type="CDD" id="cd00397">
    <property type="entry name" value="DNA_BRE_C"/>
    <property type="match status" value="1"/>
</dbReference>
<gene>
    <name evidence="5" type="ORF">EDM56_02030</name>
</gene>
<evidence type="ECO:0000259" key="4">
    <source>
        <dbReference type="PROSITE" id="PS51898"/>
    </source>
</evidence>
<dbReference type="Gene3D" id="1.10.443.10">
    <property type="entry name" value="Intergrase catalytic core"/>
    <property type="match status" value="1"/>
</dbReference>
<dbReference type="EMBL" id="RHHQ01000003">
    <property type="protein sequence ID" value="RNB92496.1"/>
    <property type="molecule type" value="Genomic_DNA"/>
</dbReference>
<keyword evidence="6" id="KW-1185">Reference proteome</keyword>
<dbReference type="AlphaFoldDB" id="A0A3M8DWJ5"/>
<dbReference type="GO" id="GO:0003677">
    <property type="term" value="F:DNA binding"/>
    <property type="evidence" value="ECO:0007669"/>
    <property type="project" value="UniProtKB-KW"/>
</dbReference>
<dbReference type="GO" id="GO:0015074">
    <property type="term" value="P:DNA integration"/>
    <property type="evidence" value="ECO:0007669"/>
    <property type="project" value="InterPro"/>
</dbReference>
<evidence type="ECO:0000313" key="6">
    <source>
        <dbReference type="Proteomes" id="UP000271031"/>
    </source>
</evidence>
<dbReference type="RefSeq" id="WP_122916201.1">
    <property type="nucleotide sequence ID" value="NZ_RHHQ01000003.1"/>
</dbReference>
<dbReference type="PANTHER" id="PTHR30349:SF41">
    <property type="entry name" value="INTEGRASE_RECOMBINASE PROTEIN MJ0367-RELATED"/>
    <property type="match status" value="1"/>
</dbReference>
<dbReference type="InterPro" id="IPR011010">
    <property type="entry name" value="DNA_brk_join_enz"/>
</dbReference>
<comment type="caution">
    <text evidence="5">The sequence shown here is derived from an EMBL/GenBank/DDBJ whole genome shotgun (WGS) entry which is preliminary data.</text>
</comment>
<dbReference type="OrthoDB" id="9766545at2"/>
<accession>A0A3M8DWJ5</accession>
<dbReference type="PROSITE" id="PS51898">
    <property type="entry name" value="TYR_RECOMBINASE"/>
    <property type="match status" value="1"/>
</dbReference>
<keyword evidence="3" id="KW-0233">DNA recombination</keyword>
<feature type="domain" description="Tyr recombinase" evidence="4">
    <location>
        <begin position="158"/>
        <end position="353"/>
    </location>
</feature>
<evidence type="ECO:0000313" key="5">
    <source>
        <dbReference type="EMBL" id="RNB92496.1"/>
    </source>
</evidence>
<sequence>MPITKNRPPDLSRLNRLLQKVLSEFGHETFMKALHSSGITVDDSTPSNCEITYRDAVDYFLTCPTFLALSASSKRTYLSEVKSLSSFTYAHLGADPQLIEASTSTLLLEYISRSTNPNTKAKKCAFLRTFFSAISRRFNLKLLDDLKPLLKMKWRKDDLQKGFSKIQLAEMLSLSQMSRDGHRNSTIIWTFLGTGLRLNELLHLQIGDIAEDTQTVYIIPKGDDETKVPRKITKLALTLLQDYISFKYSYLRETLPAETYKNLYIFSNNLGRNPLSSRTIQFMVKSLVNQAKSIPEHQKEWFSPHSFRHSFAIYGLESGIDIYTLSKLLGHKSIGSTIVYLNLFDHQLKTAIEQHPFAKSEYKTIQERLGTHHEHNTDI</sequence>
<dbReference type="InterPro" id="IPR013762">
    <property type="entry name" value="Integrase-like_cat_sf"/>
</dbReference>
<organism evidence="5 6">
    <name type="scientific">Brevibacillus fluminis</name>
    <dbReference type="NCBI Taxonomy" id="511487"/>
    <lineage>
        <taxon>Bacteria</taxon>
        <taxon>Bacillati</taxon>
        <taxon>Bacillota</taxon>
        <taxon>Bacilli</taxon>
        <taxon>Bacillales</taxon>
        <taxon>Paenibacillaceae</taxon>
        <taxon>Brevibacillus</taxon>
    </lineage>
</organism>
<keyword evidence="2" id="KW-0238">DNA-binding</keyword>
<comment type="similarity">
    <text evidence="1">Belongs to the 'phage' integrase family.</text>
</comment>
<dbReference type="PANTHER" id="PTHR30349">
    <property type="entry name" value="PHAGE INTEGRASE-RELATED"/>
    <property type="match status" value="1"/>
</dbReference>
<evidence type="ECO:0000256" key="1">
    <source>
        <dbReference type="ARBA" id="ARBA00008857"/>
    </source>
</evidence>
<evidence type="ECO:0000256" key="3">
    <source>
        <dbReference type="ARBA" id="ARBA00023172"/>
    </source>
</evidence>
<proteinExistence type="inferred from homology"/>
<dbReference type="Pfam" id="PF00589">
    <property type="entry name" value="Phage_integrase"/>
    <property type="match status" value="1"/>
</dbReference>
<dbReference type="SUPFAM" id="SSF56349">
    <property type="entry name" value="DNA breaking-rejoining enzymes"/>
    <property type="match status" value="1"/>
</dbReference>
<dbReference type="InterPro" id="IPR050090">
    <property type="entry name" value="Tyrosine_recombinase_XerCD"/>
</dbReference>
<evidence type="ECO:0000256" key="2">
    <source>
        <dbReference type="ARBA" id="ARBA00023125"/>
    </source>
</evidence>